<evidence type="ECO:0000256" key="1">
    <source>
        <dbReference type="ARBA" id="ARBA00023015"/>
    </source>
</evidence>
<dbReference type="InterPro" id="IPR036388">
    <property type="entry name" value="WH-like_DNA-bd_sf"/>
</dbReference>
<name>A0A3G6TLW3_9FLAO</name>
<reference evidence="6" key="1">
    <citation type="submission" date="2018-11" db="EMBL/GenBank/DDBJ databases">
        <title>Proposal to divide the Flavobacteriaceae and reorganize its genera based on Amino Acid Identity values calculated from whole genome sequences.</title>
        <authorList>
            <person name="Nicholson A.C."/>
            <person name="Gulvik C.A."/>
            <person name="Whitney A.M."/>
            <person name="Humrighouse B.W."/>
            <person name="Bell M."/>
            <person name="Holmes B."/>
            <person name="Steigerwalt A.G."/>
            <person name="Villarma A."/>
            <person name="Sheth M."/>
            <person name="Batra D."/>
            <person name="Pryor J."/>
            <person name="Bernardet J.-F."/>
            <person name="Hugo C."/>
            <person name="Kampfer P."/>
            <person name="Newman J."/>
            <person name="McQuiston J.R."/>
        </authorList>
    </citation>
    <scope>NUCLEOTIDE SEQUENCE [LARGE SCALE GENOMIC DNA]</scope>
    <source>
        <strain evidence="6">G0229</strain>
    </source>
</reference>
<gene>
    <name evidence="5" type="ORF">EG339_10660</name>
</gene>
<dbReference type="PRINTS" id="PR00038">
    <property type="entry name" value="HTHLUXR"/>
</dbReference>
<dbReference type="SUPFAM" id="SSF46894">
    <property type="entry name" value="C-terminal effector domain of the bipartite response regulators"/>
    <property type="match status" value="1"/>
</dbReference>
<dbReference type="Pfam" id="PF00196">
    <property type="entry name" value="GerE"/>
    <property type="match status" value="1"/>
</dbReference>
<dbReference type="PANTHER" id="PTHR44688:SF16">
    <property type="entry name" value="DNA-BINDING TRANSCRIPTIONAL ACTIVATOR DEVR_DOSR"/>
    <property type="match status" value="1"/>
</dbReference>
<dbReference type="GO" id="GO:0003677">
    <property type="term" value="F:DNA binding"/>
    <property type="evidence" value="ECO:0007669"/>
    <property type="project" value="UniProtKB-KW"/>
</dbReference>
<dbReference type="KEGG" id="cben:EG339_10660"/>
<accession>A0A3G6TLW3</accession>
<dbReference type="InterPro" id="IPR011006">
    <property type="entry name" value="CheY-like_superfamily"/>
</dbReference>
<dbReference type="AlphaFoldDB" id="A0A3G6TLW3"/>
<evidence type="ECO:0000259" key="4">
    <source>
        <dbReference type="PROSITE" id="PS50043"/>
    </source>
</evidence>
<keyword evidence="6" id="KW-1185">Reference proteome</keyword>
<protein>
    <submittedName>
        <fullName evidence="5">DNA-binding response regulator</fullName>
    </submittedName>
</protein>
<keyword evidence="1" id="KW-0805">Transcription regulation</keyword>
<organism evidence="5 6">
    <name type="scientific">Chryseobacterium bernardetii</name>
    <dbReference type="NCBI Taxonomy" id="1241978"/>
    <lineage>
        <taxon>Bacteria</taxon>
        <taxon>Pseudomonadati</taxon>
        <taxon>Bacteroidota</taxon>
        <taxon>Flavobacteriia</taxon>
        <taxon>Flavobacteriales</taxon>
        <taxon>Weeksellaceae</taxon>
        <taxon>Chryseobacterium group</taxon>
        <taxon>Chryseobacterium</taxon>
    </lineage>
</organism>
<dbReference type="PANTHER" id="PTHR44688">
    <property type="entry name" value="DNA-BINDING TRANSCRIPTIONAL ACTIVATOR DEVR_DOSR"/>
    <property type="match status" value="1"/>
</dbReference>
<dbReference type="InterPro" id="IPR000792">
    <property type="entry name" value="Tscrpt_reg_LuxR_C"/>
</dbReference>
<dbReference type="OrthoDB" id="9795108at2"/>
<evidence type="ECO:0000256" key="3">
    <source>
        <dbReference type="ARBA" id="ARBA00023163"/>
    </source>
</evidence>
<dbReference type="PROSITE" id="PS50043">
    <property type="entry name" value="HTH_LUXR_2"/>
    <property type="match status" value="1"/>
</dbReference>
<dbReference type="SUPFAM" id="SSF52172">
    <property type="entry name" value="CheY-like"/>
    <property type="match status" value="1"/>
</dbReference>
<evidence type="ECO:0000313" key="5">
    <source>
        <dbReference type="EMBL" id="AZB27626.1"/>
    </source>
</evidence>
<keyword evidence="2 5" id="KW-0238">DNA-binding</keyword>
<evidence type="ECO:0000256" key="2">
    <source>
        <dbReference type="ARBA" id="ARBA00023125"/>
    </source>
</evidence>
<dbReference type="SMART" id="SM00421">
    <property type="entry name" value="HTH_LUXR"/>
    <property type="match status" value="1"/>
</dbReference>
<dbReference type="Gene3D" id="1.10.10.10">
    <property type="entry name" value="Winged helix-like DNA-binding domain superfamily/Winged helix DNA-binding domain"/>
    <property type="match status" value="1"/>
</dbReference>
<dbReference type="Proteomes" id="UP000271193">
    <property type="component" value="Chromosome"/>
</dbReference>
<dbReference type="CDD" id="cd06170">
    <property type="entry name" value="LuxR_C_like"/>
    <property type="match status" value="1"/>
</dbReference>
<feature type="domain" description="HTH luxR-type" evidence="4">
    <location>
        <begin position="147"/>
        <end position="212"/>
    </location>
</feature>
<dbReference type="EMBL" id="CP033932">
    <property type="protein sequence ID" value="AZB27626.1"/>
    <property type="molecule type" value="Genomic_DNA"/>
</dbReference>
<dbReference type="InterPro" id="IPR016032">
    <property type="entry name" value="Sig_transdc_resp-reg_C-effctor"/>
</dbReference>
<evidence type="ECO:0000313" key="6">
    <source>
        <dbReference type="Proteomes" id="UP000271193"/>
    </source>
</evidence>
<dbReference type="Gene3D" id="3.40.50.2300">
    <property type="match status" value="1"/>
</dbReference>
<proteinExistence type="predicted"/>
<sequence>MKPKLTIFDEPLLYTEGLSKLLMQSKIFNSINLCNSLETLSKQLRDEPPEMLIMSSNILMLTEICKSVESILTEHQQIKIIIIGSCYDVTDIRKLFNKGIKSYLDKTCRYDEFLKAINALLLNEIYICDHAKERMLNFISNEHEKRNFHIRDPLTRREIEILKLICDGYSSKDISEKLFISINTVETHRKKILLKLNVKNTAGVVKYAIENHIVD</sequence>
<dbReference type="GO" id="GO:0006355">
    <property type="term" value="P:regulation of DNA-templated transcription"/>
    <property type="evidence" value="ECO:0007669"/>
    <property type="project" value="InterPro"/>
</dbReference>
<keyword evidence="3" id="KW-0804">Transcription</keyword>